<dbReference type="PIRSF" id="PIRSF026631">
    <property type="entry name" value="UCP026631"/>
    <property type="match status" value="1"/>
</dbReference>
<dbReference type="Pfam" id="PF03703">
    <property type="entry name" value="bPH_2"/>
    <property type="match status" value="3"/>
</dbReference>
<feature type="transmembrane region" description="Helical" evidence="1">
    <location>
        <begin position="390"/>
        <end position="406"/>
    </location>
</feature>
<dbReference type="InterPro" id="IPR014529">
    <property type="entry name" value="UCP026631"/>
</dbReference>
<dbReference type="EMBL" id="JPVN01000029">
    <property type="protein sequence ID" value="KGR75858.1"/>
    <property type="molecule type" value="Genomic_DNA"/>
</dbReference>
<protein>
    <recommendedName>
        <fullName evidence="2">YdbS-like PH domain-containing protein</fullName>
    </recommendedName>
</protein>
<feature type="transmembrane region" description="Helical" evidence="1">
    <location>
        <begin position="230"/>
        <end position="261"/>
    </location>
</feature>
<feature type="transmembrane region" description="Helical" evidence="1">
    <location>
        <begin position="20"/>
        <end position="37"/>
    </location>
</feature>
<gene>
    <name evidence="3" type="ORF">CD29_17510</name>
</gene>
<evidence type="ECO:0000313" key="3">
    <source>
        <dbReference type="EMBL" id="KGR75858.1"/>
    </source>
</evidence>
<accession>A0A0A3HZR6</accession>
<keyword evidence="1" id="KW-0472">Membrane</keyword>
<name>A0A0A3HZR6_9BACL</name>
<comment type="caution">
    <text evidence="3">The sequence shown here is derived from an EMBL/GenBank/DDBJ whole genome shotgun (WGS) entry which is preliminary data.</text>
</comment>
<dbReference type="RefSeq" id="WP_036189517.1">
    <property type="nucleotide sequence ID" value="NZ_AVDA01000029.1"/>
</dbReference>
<dbReference type="eggNOG" id="COG3428">
    <property type="taxonomic scope" value="Bacteria"/>
</dbReference>
<feature type="transmembrane region" description="Helical" evidence="1">
    <location>
        <begin position="364"/>
        <end position="384"/>
    </location>
</feature>
<feature type="domain" description="YdbS-like PH" evidence="2">
    <location>
        <begin position="263"/>
        <end position="319"/>
    </location>
</feature>
<keyword evidence="1" id="KW-1133">Transmembrane helix</keyword>
<feature type="domain" description="YdbS-like PH" evidence="2">
    <location>
        <begin position="407"/>
        <end position="486"/>
    </location>
</feature>
<keyword evidence="4" id="KW-1185">Reference proteome</keyword>
<proteinExistence type="predicted"/>
<evidence type="ECO:0000313" key="4">
    <source>
        <dbReference type="Proteomes" id="UP000030416"/>
    </source>
</evidence>
<keyword evidence="1" id="KW-0812">Transmembrane</keyword>
<reference evidence="3 4" key="1">
    <citation type="submission" date="2014-02" db="EMBL/GenBank/DDBJ databases">
        <title>Draft genome sequence of Lysinibacillus manganicus DSM 26584T.</title>
        <authorList>
            <person name="Zhang F."/>
            <person name="Wang G."/>
            <person name="Zhang L."/>
        </authorList>
    </citation>
    <scope>NUCLEOTIDE SEQUENCE [LARGE SCALE GENOMIC DNA]</scope>
    <source>
        <strain evidence="3 4">DSM 26584</strain>
    </source>
</reference>
<dbReference type="STRING" id="1384049.CD29_17510"/>
<dbReference type="OrthoDB" id="2195155at2"/>
<dbReference type="Proteomes" id="UP000030416">
    <property type="component" value="Unassembled WGS sequence"/>
</dbReference>
<evidence type="ECO:0000256" key="1">
    <source>
        <dbReference type="SAM" id="Phobius"/>
    </source>
</evidence>
<dbReference type="AlphaFoldDB" id="A0A0A3HZR6"/>
<feature type="transmembrane region" description="Helical" evidence="1">
    <location>
        <begin position="189"/>
        <end position="210"/>
    </location>
</feature>
<dbReference type="InterPro" id="IPR005182">
    <property type="entry name" value="YdbS-like_PH"/>
</dbReference>
<evidence type="ECO:0000259" key="2">
    <source>
        <dbReference type="Pfam" id="PF03703"/>
    </source>
</evidence>
<dbReference type="PANTHER" id="PTHR34473:SF2">
    <property type="entry name" value="UPF0699 TRANSMEMBRANE PROTEIN YDBT"/>
    <property type="match status" value="1"/>
</dbReference>
<feature type="transmembrane region" description="Helical" evidence="1">
    <location>
        <begin position="49"/>
        <end position="68"/>
    </location>
</feature>
<organism evidence="3 4">
    <name type="scientific">Ureibacillus manganicus DSM 26584</name>
    <dbReference type="NCBI Taxonomy" id="1384049"/>
    <lineage>
        <taxon>Bacteria</taxon>
        <taxon>Bacillati</taxon>
        <taxon>Bacillota</taxon>
        <taxon>Bacilli</taxon>
        <taxon>Bacillales</taxon>
        <taxon>Caryophanaceae</taxon>
        <taxon>Ureibacillus</taxon>
    </lineage>
</organism>
<feature type="domain" description="YdbS-like PH" evidence="2">
    <location>
        <begin position="70"/>
        <end position="145"/>
    </location>
</feature>
<dbReference type="PANTHER" id="PTHR34473">
    <property type="entry name" value="UPF0699 TRANSMEMBRANE PROTEIN YDBS"/>
    <property type="match status" value="1"/>
</dbReference>
<sequence>MSKQIYKLHPISTIINFLKGLKELIIPVAIILFSRFLNRSEELNFWTDLFPILIIAIPVIYILFSGIIKWWTFIYWFENDELRVEYGLFIKKKRYIPFERIQSLNYKEGIFHQLFGLVQVMVETAGSTNGKPEVELTAIRKDAARLIEVQMNHSKNQQRSIELGSNIEDGEIVTELSNELVHKMPNNDLLVLATTSNSIGVVLAGVAAVLGQFSEYIPYDLVFEELRVFVQFGVILIILVIIVGLLLAWLLSIAITFLSYYDFSVMKESEKIIVTRGLLEKKKVTIPLNRVQAIKIVENPIRQIFGYASVIIESAGGAISEKEKKMTLFPLIRKKRLDPILNDLFPHFALDLNVTRPPKEAKAFFYRVDFIWLIPVIALCSYFYYPFGLFSFLLIIPIILLGIWQFKTTGYAIMGNQLTIIYRTISRVTFLVEKKRIQVVVRKQSYFQKRKKLASIQATVMSGLTGATAKASNLNEEEANIVLDWLEHEKKGHLER</sequence>